<accession>A0A9P4J6I2</accession>
<name>A0A9P4J6I2_9PEZI</name>
<protein>
    <submittedName>
        <fullName evidence="2">Uncharacterized protein</fullName>
    </submittedName>
</protein>
<evidence type="ECO:0000313" key="3">
    <source>
        <dbReference type="Proteomes" id="UP000799439"/>
    </source>
</evidence>
<evidence type="ECO:0000313" key="2">
    <source>
        <dbReference type="EMBL" id="KAF2155784.1"/>
    </source>
</evidence>
<proteinExistence type="predicted"/>
<gene>
    <name evidence="2" type="ORF">K461DRAFT_81195</name>
</gene>
<dbReference type="Proteomes" id="UP000799439">
    <property type="component" value="Unassembled WGS sequence"/>
</dbReference>
<feature type="compositionally biased region" description="Pro residues" evidence="1">
    <location>
        <begin position="23"/>
        <end position="34"/>
    </location>
</feature>
<feature type="region of interest" description="Disordered" evidence="1">
    <location>
        <begin position="17"/>
        <end position="44"/>
    </location>
</feature>
<dbReference type="AlphaFoldDB" id="A0A9P4J6I2"/>
<sequence>MDDDATALALVQQTMPTTNLSPPACPAVSPPPKLSPQALHPAPSGSWVASQTRSRLRFDRCWQQLPSWDCALVCDDAYVIGRIKLFTLLVCGGVVKLHIPGRVNLDAVLPLPARYCCQVFIVVSHPSSWPPALHGLSVNAPSGHSVL</sequence>
<reference evidence="2" key="1">
    <citation type="journal article" date="2020" name="Stud. Mycol.">
        <title>101 Dothideomycetes genomes: a test case for predicting lifestyles and emergence of pathogens.</title>
        <authorList>
            <person name="Haridas S."/>
            <person name="Albert R."/>
            <person name="Binder M."/>
            <person name="Bloem J."/>
            <person name="Labutti K."/>
            <person name="Salamov A."/>
            <person name="Andreopoulos B."/>
            <person name="Baker S."/>
            <person name="Barry K."/>
            <person name="Bills G."/>
            <person name="Bluhm B."/>
            <person name="Cannon C."/>
            <person name="Castanera R."/>
            <person name="Culley D."/>
            <person name="Daum C."/>
            <person name="Ezra D."/>
            <person name="Gonzalez J."/>
            <person name="Henrissat B."/>
            <person name="Kuo A."/>
            <person name="Liang C."/>
            <person name="Lipzen A."/>
            <person name="Lutzoni F."/>
            <person name="Magnuson J."/>
            <person name="Mondo S."/>
            <person name="Nolan M."/>
            <person name="Ohm R."/>
            <person name="Pangilinan J."/>
            <person name="Park H.-J."/>
            <person name="Ramirez L."/>
            <person name="Alfaro M."/>
            <person name="Sun H."/>
            <person name="Tritt A."/>
            <person name="Yoshinaga Y."/>
            <person name="Zwiers L.-H."/>
            <person name="Turgeon B."/>
            <person name="Goodwin S."/>
            <person name="Spatafora J."/>
            <person name="Crous P."/>
            <person name="Grigoriev I."/>
        </authorList>
    </citation>
    <scope>NUCLEOTIDE SEQUENCE</scope>
    <source>
        <strain evidence="2">CBS 260.36</strain>
    </source>
</reference>
<evidence type="ECO:0000256" key="1">
    <source>
        <dbReference type="SAM" id="MobiDB-lite"/>
    </source>
</evidence>
<organism evidence="2 3">
    <name type="scientific">Myriangium duriaei CBS 260.36</name>
    <dbReference type="NCBI Taxonomy" id="1168546"/>
    <lineage>
        <taxon>Eukaryota</taxon>
        <taxon>Fungi</taxon>
        <taxon>Dikarya</taxon>
        <taxon>Ascomycota</taxon>
        <taxon>Pezizomycotina</taxon>
        <taxon>Dothideomycetes</taxon>
        <taxon>Dothideomycetidae</taxon>
        <taxon>Myriangiales</taxon>
        <taxon>Myriangiaceae</taxon>
        <taxon>Myriangium</taxon>
    </lineage>
</organism>
<comment type="caution">
    <text evidence="2">The sequence shown here is derived from an EMBL/GenBank/DDBJ whole genome shotgun (WGS) entry which is preliminary data.</text>
</comment>
<dbReference type="EMBL" id="ML996082">
    <property type="protein sequence ID" value="KAF2155784.1"/>
    <property type="molecule type" value="Genomic_DNA"/>
</dbReference>
<keyword evidence="3" id="KW-1185">Reference proteome</keyword>